<proteinExistence type="predicted"/>
<sequence>MMHPTAQTNTEAPTWICALKKLGYTGPLTINAIGRLTEVSEDALRAVYSTGIGLNHVSTDNGFDLDLILWGWNHPTPANVLLISDYRIFGCTLGTLQARGYNVISPTYFASASVSPFDYIPVWQSLLAMLRAGVNLRGRWEISAVKNLSWFVQHAMKTSDFESFITHLKSTEHARDEEDAEAEASTIQKIPTCSRAGMMIHPKAPTNAEAEAQTRVWWDITRCPVPSDVDARMVGPWIKKALKKLGYTGPLTITAIGILTEVPLDVLRAIYSSGIALRHVPKDESGIRNYLFSWGLKNPSPINCMLLSGERTFGSTLASLERKGNNIIRSLLSYDTNEVDSALNLTFTLEGCFFLWHSLLAMLRAGELEEEEDKCSETGEPALVCSTCDGKVDYVKDFESFITHLYSKEHGLKELQFYRHCGSYEKEDATTIRHVLACFRAGIRSCQRKAEEELKAGDELKAQHVEHKKSRKR</sequence>
<dbReference type="InterPro" id="IPR021139">
    <property type="entry name" value="NYN"/>
</dbReference>
<evidence type="ECO:0000313" key="3">
    <source>
        <dbReference type="Proteomes" id="UP001642260"/>
    </source>
</evidence>
<name>A0ABC8LKS3_ERUVS</name>
<organism evidence="2 3">
    <name type="scientific">Eruca vesicaria subsp. sativa</name>
    <name type="common">Garden rocket</name>
    <name type="synonym">Eruca sativa</name>
    <dbReference type="NCBI Taxonomy" id="29727"/>
    <lineage>
        <taxon>Eukaryota</taxon>
        <taxon>Viridiplantae</taxon>
        <taxon>Streptophyta</taxon>
        <taxon>Embryophyta</taxon>
        <taxon>Tracheophyta</taxon>
        <taxon>Spermatophyta</taxon>
        <taxon>Magnoliopsida</taxon>
        <taxon>eudicotyledons</taxon>
        <taxon>Gunneridae</taxon>
        <taxon>Pentapetalae</taxon>
        <taxon>rosids</taxon>
        <taxon>malvids</taxon>
        <taxon>Brassicales</taxon>
        <taxon>Brassicaceae</taxon>
        <taxon>Brassiceae</taxon>
        <taxon>Eruca</taxon>
    </lineage>
</organism>
<dbReference type="Pfam" id="PF01936">
    <property type="entry name" value="NYN"/>
    <property type="match status" value="1"/>
</dbReference>
<accession>A0ABC8LKS3</accession>
<reference evidence="2 3" key="1">
    <citation type="submission" date="2022-03" db="EMBL/GenBank/DDBJ databases">
        <authorList>
            <person name="Macdonald S."/>
            <person name="Ahmed S."/>
            <person name="Newling K."/>
        </authorList>
    </citation>
    <scope>NUCLEOTIDE SEQUENCE [LARGE SCALE GENOMIC DNA]</scope>
</reference>
<dbReference type="InterPro" id="IPR024768">
    <property type="entry name" value="Marf1"/>
</dbReference>
<evidence type="ECO:0000313" key="2">
    <source>
        <dbReference type="EMBL" id="CAH8384011.1"/>
    </source>
</evidence>
<keyword evidence="3" id="KW-1185">Reference proteome</keyword>
<gene>
    <name evidence="2" type="ORF">ERUC_LOCUS36494</name>
</gene>
<dbReference type="CDD" id="cd10910">
    <property type="entry name" value="PIN_limkain_b1_N_like"/>
    <property type="match status" value="2"/>
</dbReference>
<dbReference type="EMBL" id="CAKOAT010597376">
    <property type="protein sequence ID" value="CAH8384011.1"/>
    <property type="molecule type" value="Genomic_DNA"/>
</dbReference>
<dbReference type="Proteomes" id="UP001642260">
    <property type="component" value="Unassembled WGS sequence"/>
</dbReference>
<comment type="caution">
    <text evidence="2">The sequence shown here is derived from an EMBL/GenBank/DDBJ whole genome shotgun (WGS) entry which is preliminary data.</text>
</comment>
<dbReference type="PANTHER" id="PTHR14379">
    <property type="entry name" value="LIMKAIN B LKAP"/>
    <property type="match status" value="1"/>
</dbReference>
<evidence type="ECO:0000259" key="1">
    <source>
        <dbReference type="Pfam" id="PF01936"/>
    </source>
</evidence>
<feature type="domain" description="NYN" evidence="1">
    <location>
        <begin position="215"/>
        <end position="326"/>
    </location>
</feature>
<protein>
    <recommendedName>
        <fullName evidence="1">NYN domain-containing protein</fullName>
    </recommendedName>
</protein>
<dbReference type="AlphaFoldDB" id="A0ABC8LKS3"/>
<dbReference type="PANTHER" id="PTHR14379:SF73">
    <property type="entry name" value="GENOME ASSEMBLY, CHROMOSOME: A09"/>
    <property type="match status" value="1"/>
</dbReference>